<feature type="compositionally biased region" description="Acidic residues" evidence="2">
    <location>
        <begin position="157"/>
        <end position="166"/>
    </location>
</feature>
<dbReference type="InParanoid" id="G0NJ00"/>
<gene>
    <name evidence="4" type="ORF">CAEBREN_14164</name>
</gene>
<organism evidence="5">
    <name type="scientific">Caenorhabditis brenneri</name>
    <name type="common">Nematode worm</name>
    <dbReference type="NCBI Taxonomy" id="135651"/>
    <lineage>
        <taxon>Eukaryota</taxon>
        <taxon>Metazoa</taxon>
        <taxon>Ecdysozoa</taxon>
        <taxon>Nematoda</taxon>
        <taxon>Chromadorea</taxon>
        <taxon>Rhabditida</taxon>
        <taxon>Rhabditina</taxon>
        <taxon>Rhabditomorpha</taxon>
        <taxon>Rhabditoidea</taxon>
        <taxon>Rhabditidae</taxon>
        <taxon>Peloderinae</taxon>
        <taxon>Caenorhabditis</taxon>
    </lineage>
</organism>
<feature type="binding site" evidence="1">
    <location>
        <position position="348"/>
    </location>
    <ligand>
        <name>L-glutamate</name>
        <dbReference type="ChEBI" id="CHEBI:29985"/>
    </ligand>
</feature>
<proteinExistence type="predicted"/>
<dbReference type="PANTHER" id="PTHR11686">
    <property type="entry name" value="GAMMA GLUTAMYL TRANSPEPTIDASE"/>
    <property type="match status" value="1"/>
</dbReference>
<dbReference type="Pfam" id="PF01019">
    <property type="entry name" value="G_glu_transpept"/>
    <property type="match status" value="1"/>
</dbReference>
<dbReference type="EMBL" id="GL379893">
    <property type="protein sequence ID" value="EGT32056.1"/>
    <property type="molecule type" value="Genomic_DNA"/>
</dbReference>
<dbReference type="PANTHER" id="PTHR11686:SF69">
    <property type="entry name" value="GAMMA-GLUTAMYLTRANSPEPTIDASE 1"/>
    <property type="match status" value="1"/>
</dbReference>
<feature type="region of interest" description="Disordered" evidence="2">
    <location>
        <begin position="70"/>
        <end position="177"/>
    </location>
</feature>
<dbReference type="FunCoup" id="G0NJ00">
    <property type="interactions" value="53"/>
</dbReference>
<keyword evidence="3" id="KW-0472">Membrane</keyword>
<keyword evidence="5" id="KW-1185">Reference proteome</keyword>
<name>G0NJ00_CAEBE</name>
<dbReference type="InterPro" id="IPR000101">
    <property type="entry name" value="GGT_peptidase"/>
</dbReference>
<evidence type="ECO:0000313" key="5">
    <source>
        <dbReference type="Proteomes" id="UP000008068"/>
    </source>
</evidence>
<evidence type="ECO:0008006" key="6">
    <source>
        <dbReference type="Google" id="ProtNLM"/>
    </source>
</evidence>
<keyword evidence="3" id="KW-0812">Transmembrane</keyword>
<evidence type="ECO:0000256" key="3">
    <source>
        <dbReference type="SAM" id="Phobius"/>
    </source>
</evidence>
<dbReference type="eggNOG" id="KOG2410">
    <property type="taxonomic scope" value="Eukaryota"/>
</dbReference>
<dbReference type="GO" id="GO:0036374">
    <property type="term" value="F:glutathione hydrolase activity"/>
    <property type="evidence" value="ECO:0007669"/>
    <property type="project" value="InterPro"/>
</dbReference>
<sequence length="786" mass="89079">MRPRKLRHRPSDELIDIRERGLPWLFSVFVVLFLLLTILLFYFIFTTRDVYLSQKQALEEEDVKLKEAASLVKEESEEDEESWKEQLGRRKGKGGTKQEEKVHVDTTTTTQPTTTTASTTTTSTSTTTTTTTTEPPTTTTRITTTTTELPTTTTPDEYIDSEEEAESTTTFSRELESDEKTDILLELEDDLGDVQVEEYEETTMAPTTTERPTMAPLITTEKPTTQAPFVESNAESVVARLTKDPEVKGTTRVTERKPERNFTRIIWDRRPVRSTSEKFKKFAIVTHHEECSKIGKKIYDAGGNSVDATVASEICISAVHPHSTGPGFGAVMLVHSKKKNGTFIIDGRERSPKNANQNTFSINPTNAHIGYSSMGVPGWISTLWTAYKQFGGGKVAWKSLIEPTLEVLGNNRLRVDRILGQAFESRKNHVLHEKSFGSFLNATTREGVVLRNLEYEQFLKELKESVHAEHDFYGGHFSKSIVDEMKSRGGLISRHDLESYNCIVTRAEMLNIGEYFVAGPHLPYHFPILKKVFQNLSDNSYNSNPENLLEYYVDFVELLQKANRMRAFVGDDLFEPEVKPKIDDWIIPKDFKPEEQAEQNQQKRKQVPFSRILSTDEEGNAVNFMSTNTVPWGSVRRSSSLGFVWNNAMSSFDVFCRHDTNCVRGGKRPSVTNGFPTILLNGDREPELLISPTSNSLEATAAIVLQATLMNMRPQSSLDHPRLYPHDQVFVETGVPEQLYRTLWTDFRAQFTHPTSPVTLIHRESSEVETLCDYRQSTRICYPSGT</sequence>
<dbReference type="GO" id="GO:0005886">
    <property type="term" value="C:plasma membrane"/>
    <property type="evidence" value="ECO:0007669"/>
    <property type="project" value="TreeGrafter"/>
</dbReference>
<dbReference type="InterPro" id="IPR029055">
    <property type="entry name" value="Ntn_hydrolases_N"/>
</dbReference>
<evidence type="ECO:0000313" key="4">
    <source>
        <dbReference type="EMBL" id="EGT32056.1"/>
    </source>
</evidence>
<dbReference type="PRINTS" id="PR01210">
    <property type="entry name" value="GGTRANSPTASE"/>
</dbReference>
<dbReference type="Gene3D" id="3.60.20.40">
    <property type="match status" value="1"/>
</dbReference>
<evidence type="ECO:0000256" key="1">
    <source>
        <dbReference type="PIRSR" id="PIRSR600101-2"/>
    </source>
</evidence>
<dbReference type="GO" id="GO:0006751">
    <property type="term" value="P:glutathione catabolic process"/>
    <property type="evidence" value="ECO:0007669"/>
    <property type="project" value="InterPro"/>
</dbReference>
<dbReference type="OrthoDB" id="1081007at2759"/>
<accession>G0NJ00</accession>
<dbReference type="InterPro" id="IPR043137">
    <property type="entry name" value="GGT_ssub_C"/>
</dbReference>
<dbReference type="STRING" id="135651.G0NJ00"/>
<protein>
    <recommendedName>
        <fullName evidence="6">Gamma-glutamyltransferase</fullName>
    </recommendedName>
</protein>
<keyword evidence="3" id="KW-1133">Transmembrane helix</keyword>
<dbReference type="SUPFAM" id="SSF56235">
    <property type="entry name" value="N-terminal nucleophile aminohydrolases (Ntn hydrolases)"/>
    <property type="match status" value="1"/>
</dbReference>
<feature type="compositionally biased region" description="Low complexity" evidence="2">
    <location>
        <begin position="106"/>
        <end position="155"/>
    </location>
</feature>
<evidence type="ECO:0000256" key="2">
    <source>
        <dbReference type="SAM" id="MobiDB-lite"/>
    </source>
</evidence>
<dbReference type="AlphaFoldDB" id="G0NJ00"/>
<reference evidence="5" key="1">
    <citation type="submission" date="2011-07" db="EMBL/GenBank/DDBJ databases">
        <authorList>
            <consortium name="Caenorhabditis brenneri Sequencing and Analysis Consortium"/>
            <person name="Wilson R.K."/>
        </authorList>
    </citation>
    <scope>NUCLEOTIDE SEQUENCE [LARGE SCALE GENOMIC DNA]</scope>
    <source>
        <strain evidence="5">PB2801</strain>
    </source>
</reference>
<dbReference type="Proteomes" id="UP000008068">
    <property type="component" value="Unassembled WGS sequence"/>
</dbReference>
<dbReference type="HOGENOM" id="CLU_356879_0_0_1"/>
<feature type="transmembrane region" description="Helical" evidence="3">
    <location>
        <begin position="21"/>
        <end position="45"/>
    </location>
</feature>